<evidence type="ECO:0000313" key="8">
    <source>
        <dbReference type="EMBL" id="MCT7398667.1"/>
    </source>
</evidence>
<feature type="binding site" evidence="7">
    <location>
        <position position="43"/>
    </location>
    <ligand>
        <name>S-adenosyl-L-methionine</name>
        <dbReference type="ChEBI" id="CHEBI:59789"/>
    </ligand>
</feature>
<feature type="binding site" evidence="7">
    <location>
        <position position="121"/>
    </location>
    <ligand>
        <name>substrate</name>
    </ligand>
</feature>
<keyword evidence="9" id="KW-1185">Reference proteome</keyword>
<dbReference type="PANTHER" id="PTHR23417">
    <property type="entry name" value="3-DEOXY-D-MANNO-OCTULOSONIC-ACID TRANSFERASE/TRNA GUANINE-N 7 - -METHYLTRANSFERASE"/>
    <property type="match status" value="1"/>
</dbReference>
<dbReference type="EC" id="2.1.1.33" evidence="7"/>
<dbReference type="GO" id="GO:0008176">
    <property type="term" value="F:tRNA (guanine(46)-N7)-methyltransferase activity"/>
    <property type="evidence" value="ECO:0007669"/>
    <property type="project" value="UniProtKB-EC"/>
</dbReference>
<evidence type="ECO:0000256" key="2">
    <source>
        <dbReference type="ARBA" id="ARBA00003015"/>
    </source>
</evidence>
<dbReference type="SUPFAM" id="SSF53335">
    <property type="entry name" value="S-adenosyl-L-methionine-dependent methyltransferases"/>
    <property type="match status" value="1"/>
</dbReference>
<dbReference type="HAMAP" id="MF_01057">
    <property type="entry name" value="tRNA_methyltr_TrmB"/>
    <property type="match status" value="1"/>
</dbReference>
<dbReference type="CDD" id="cd02440">
    <property type="entry name" value="AdoMet_MTases"/>
    <property type="match status" value="1"/>
</dbReference>
<feature type="binding site" evidence="7">
    <location>
        <position position="153"/>
    </location>
    <ligand>
        <name>substrate</name>
    </ligand>
</feature>
<dbReference type="EMBL" id="JAODBU010000006">
    <property type="protein sequence ID" value="MCT7398667.1"/>
    <property type="molecule type" value="Genomic_DNA"/>
</dbReference>
<keyword evidence="4 7" id="KW-0808">Transferase</keyword>
<dbReference type="InterPro" id="IPR003358">
    <property type="entry name" value="tRNA_(Gua-N-7)_MeTrfase_Trmb"/>
</dbReference>
<feature type="binding site" evidence="7">
    <location>
        <position position="95"/>
    </location>
    <ligand>
        <name>S-adenosyl-L-methionine</name>
        <dbReference type="ChEBI" id="CHEBI:59789"/>
    </ligand>
</feature>
<keyword evidence="5 7" id="KW-0949">S-adenosyl-L-methionine</keyword>
<reference evidence="8" key="1">
    <citation type="submission" date="2022-09" db="EMBL/GenBank/DDBJ databases">
        <title>Eubacterium sp. LFL-14 isolated from human feces.</title>
        <authorList>
            <person name="Liu F."/>
        </authorList>
    </citation>
    <scope>NUCLEOTIDE SEQUENCE</scope>
    <source>
        <strain evidence="8">LFL-14</strain>
    </source>
</reference>
<comment type="pathway">
    <text evidence="7">tRNA modification; N(7)-methylguanine-tRNA biosynthesis.</text>
</comment>
<name>A0ABT2LZF0_9FIRM</name>
<comment type="function">
    <text evidence="2 7">Catalyzes the formation of N(7)-methylguanine at position 46 (m7G46) in tRNA.</text>
</comment>
<feature type="binding site" evidence="7">
    <location>
        <begin position="192"/>
        <end position="195"/>
    </location>
    <ligand>
        <name>substrate</name>
    </ligand>
</feature>
<dbReference type="Pfam" id="PF02390">
    <property type="entry name" value="Methyltransf_4"/>
    <property type="match status" value="1"/>
</dbReference>
<evidence type="ECO:0000256" key="5">
    <source>
        <dbReference type="ARBA" id="ARBA00022691"/>
    </source>
</evidence>
<dbReference type="InterPro" id="IPR055361">
    <property type="entry name" value="tRNA_methyltr_TrmB_bact"/>
</dbReference>
<feature type="binding site" evidence="7">
    <location>
        <position position="68"/>
    </location>
    <ligand>
        <name>S-adenosyl-L-methionine</name>
        <dbReference type="ChEBI" id="CHEBI:59789"/>
    </ligand>
</feature>
<dbReference type="Proteomes" id="UP001431199">
    <property type="component" value="Unassembled WGS sequence"/>
</dbReference>
<comment type="caution">
    <text evidence="7">Lacks conserved residue(s) required for the propagation of feature annotation.</text>
</comment>
<dbReference type="InterPro" id="IPR029063">
    <property type="entry name" value="SAM-dependent_MTases_sf"/>
</dbReference>
<gene>
    <name evidence="7 8" type="primary">trmB</name>
    <name evidence="8" type="ORF">N5B56_06145</name>
</gene>
<proteinExistence type="inferred from homology"/>
<dbReference type="NCBIfam" id="TIGR00091">
    <property type="entry name" value="tRNA (guanosine(46)-N7)-methyltransferase TrmB"/>
    <property type="match status" value="1"/>
</dbReference>
<dbReference type="Gene3D" id="3.40.50.150">
    <property type="entry name" value="Vaccinia Virus protein VP39"/>
    <property type="match status" value="1"/>
</dbReference>
<evidence type="ECO:0000256" key="4">
    <source>
        <dbReference type="ARBA" id="ARBA00022679"/>
    </source>
</evidence>
<keyword evidence="6 7" id="KW-0819">tRNA processing</keyword>
<keyword evidence="3 7" id="KW-0489">Methyltransferase</keyword>
<comment type="catalytic activity">
    <reaction evidence="1 7">
        <text>guanosine(46) in tRNA + S-adenosyl-L-methionine = N(7)-methylguanosine(46) in tRNA + S-adenosyl-L-homocysteine</text>
        <dbReference type="Rhea" id="RHEA:42708"/>
        <dbReference type="Rhea" id="RHEA-COMP:10188"/>
        <dbReference type="Rhea" id="RHEA-COMP:10189"/>
        <dbReference type="ChEBI" id="CHEBI:57856"/>
        <dbReference type="ChEBI" id="CHEBI:59789"/>
        <dbReference type="ChEBI" id="CHEBI:74269"/>
        <dbReference type="ChEBI" id="CHEBI:74480"/>
        <dbReference type="EC" id="2.1.1.33"/>
    </reaction>
</comment>
<dbReference type="NCBIfam" id="NF001080">
    <property type="entry name" value="PRK00121.2-2"/>
    <property type="match status" value="1"/>
</dbReference>
<evidence type="ECO:0000256" key="3">
    <source>
        <dbReference type="ARBA" id="ARBA00022603"/>
    </source>
</evidence>
<evidence type="ECO:0000256" key="7">
    <source>
        <dbReference type="HAMAP-Rule" id="MF_01057"/>
    </source>
</evidence>
<evidence type="ECO:0000256" key="1">
    <source>
        <dbReference type="ARBA" id="ARBA00000142"/>
    </source>
</evidence>
<evidence type="ECO:0000313" key="9">
    <source>
        <dbReference type="Proteomes" id="UP001431199"/>
    </source>
</evidence>
<comment type="similarity">
    <text evidence="7">Belongs to the class I-like SAM-binding methyltransferase superfamily. TrmB family.</text>
</comment>
<evidence type="ECO:0000256" key="6">
    <source>
        <dbReference type="ARBA" id="ARBA00022694"/>
    </source>
</evidence>
<comment type="caution">
    <text evidence="8">The sequence shown here is derived from an EMBL/GenBank/DDBJ whole genome shotgun (WGS) entry which is preliminary data.</text>
</comment>
<dbReference type="RefSeq" id="WP_117910542.1">
    <property type="nucleotide sequence ID" value="NZ_JAODBU010000006.1"/>
</dbReference>
<protein>
    <recommendedName>
        <fullName evidence="7">tRNA (guanine-N(7)-)-methyltransferase</fullName>
        <ecNumber evidence="7">2.1.1.33</ecNumber>
    </recommendedName>
    <alternativeName>
        <fullName evidence="7">tRNA (guanine(46)-N(7))-methyltransferase</fullName>
    </alternativeName>
    <alternativeName>
        <fullName evidence="7">tRNA(m7G46)-methyltransferase</fullName>
    </alternativeName>
</protein>
<sequence length="212" mass="25036">MRLRNVPGSREAIAESEYTINEPELNKGKWKEIFGNDNPIRIEIGMGKGKFITTLAQQNPDINYIGIEKFSSVLIRAIEKMEELELTNLKFIRMDAEKIEDTFNKEEIDKIYLNFSDPWPKDRHAKRRLTSKEFFKRYDNILKKDGVVEFKTDNNDLFDFSLEQIPEAGWNIVEYTRDLHNNEKMNEGNIMTEYEERFSKMGNNINKLIANR</sequence>
<dbReference type="PROSITE" id="PS51625">
    <property type="entry name" value="SAM_MT_TRMB"/>
    <property type="match status" value="1"/>
</dbReference>
<accession>A0ABT2LZF0</accession>
<feature type="binding site" evidence="7">
    <location>
        <position position="117"/>
    </location>
    <ligand>
        <name>S-adenosyl-L-methionine</name>
        <dbReference type="ChEBI" id="CHEBI:59789"/>
    </ligand>
</feature>
<dbReference type="PANTHER" id="PTHR23417:SF14">
    <property type="entry name" value="PENTACOTRIPEPTIDE-REPEAT REGION OF PRORP DOMAIN-CONTAINING PROTEIN"/>
    <property type="match status" value="1"/>
</dbReference>
<organism evidence="8 9">
    <name type="scientific">Eubacterium album</name>
    <dbReference type="NCBI Taxonomy" id="2978477"/>
    <lineage>
        <taxon>Bacteria</taxon>
        <taxon>Bacillati</taxon>
        <taxon>Bacillota</taxon>
        <taxon>Clostridia</taxon>
        <taxon>Eubacteriales</taxon>
        <taxon>Eubacteriaceae</taxon>
        <taxon>Eubacterium</taxon>
    </lineage>
</organism>